<protein>
    <recommendedName>
        <fullName evidence="3">DUF2188 domain-containing protein</fullName>
    </recommendedName>
</protein>
<name>A0ABY5A0R4_9CAUL</name>
<reference evidence="1 2" key="1">
    <citation type="submission" date="2022-04" db="EMBL/GenBank/DDBJ databases">
        <title>Genome sequence of soybean root-associated Caulobacter segnis RL271.</title>
        <authorList>
            <person name="Longley R."/>
            <person name="Bonito G."/>
            <person name="Trigodet F."/>
            <person name="Crosson S."/>
            <person name="Fiebig A."/>
        </authorList>
    </citation>
    <scope>NUCLEOTIDE SEQUENCE [LARGE SCALE GENOMIC DNA]</scope>
    <source>
        <strain evidence="1 2">RL271</strain>
    </source>
</reference>
<gene>
    <name evidence="1" type="ORF">MZV50_10990</name>
</gene>
<dbReference type="EMBL" id="CP096040">
    <property type="protein sequence ID" value="USQ98024.1"/>
    <property type="molecule type" value="Genomic_DNA"/>
</dbReference>
<proteinExistence type="predicted"/>
<organism evidence="1 2">
    <name type="scientific">Caulobacter segnis</name>
    <dbReference type="NCBI Taxonomy" id="88688"/>
    <lineage>
        <taxon>Bacteria</taxon>
        <taxon>Pseudomonadati</taxon>
        <taxon>Pseudomonadota</taxon>
        <taxon>Alphaproteobacteria</taxon>
        <taxon>Caulobacterales</taxon>
        <taxon>Caulobacteraceae</taxon>
        <taxon>Caulobacter</taxon>
    </lineage>
</organism>
<evidence type="ECO:0000313" key="1">
    <source>
        <dbReference type="EMBL" id="USQ98024.1"/>
    </source>
</evidence>
<sequence length="81" mass="8515">MACVFEVSPFDGGWAVKLCDTGEVLFFETGGQAEREARRLAAAHPGGARVRVLDLRRALVGEWPAASVAPIAPARPLGTPA</sequence>
<keyword evidence="2" id="KW-1185">Reference proteome</keyword>
<evidence type="ECO:0000313" key="2">
    <source>
        <dbReference type="Proteomes" id="UP001057520"/>
    </source>
</evidence>
<evidence type="ECO:0008006" key="3">
    <source>
        <dbReference type="Google" id="ProtNLM"/>
    </source>
</evidence>
<dbReference type="Proteomes" id="UP001057520">
    <property type="component" value="Chromosome"/>
</dbReference>
<accession>A0ABY5A0R4</accession>